<dbReference type="PANTHER" id="PTHR46825">
    <property type="entry name" value="D-ALANYL-D-ALANINE-CARBOXYPEPTIDASE/ENDOPEPTIDASE AMPH"/>
    <property type="match status" value="1"/>
</dbReference>
<dbReference type="Gene3D" id="3.40.710.10">
    <property type="entry name" value="DD-peptidase/beta-lactamase superfamily"/>
    <property type="match status" value="1"/>
</dbReference>
<evidence type="ECO:0000259" key="2">
    <source>
        <dbReference type="Pfam" id="PF00144"/>
    </source>
</evidence>
<dbReference type="InterPro" id="IPR050491">
    <property type="entry name" value="AmpC-like"/>
</dbReference>
<comment type="similarity">
    <text evidence="1">Belongs to the peptidase S12 family.</text>
</comment>
<evidence type="ECO:0000259" key="3">
    <source>
        <dbReference type="Pfam" id="PF11954"/>
    </source>
</evidence>
<dbReference type="AlphaFoldDB" id="A0A6A6ZN87"/>
<accession>A0A6A6ZN87</accession>
<proteinExistence type="inferred from homology"/>
<dbReference type="OrthoDB" id="5946976at2759"/>
<evidence type="ECO:0000256" key="1">
    <source>
        <dbReference type="ARBA" id="ARBA00038215"/>
    </source>
</evidence>
<evidence type="ECO:0000313" key="4">
    <source>
        <dbReference type="EMBL" id="KAF2821844.1"/>
    </source>
</evidence>
<feature type="domain" description="Peptidase S12 Pab87-related C-terminal" evidence="3">
    <location>
        <begin position="419"/>
        <end position="517"/>
    </location>
</feature>
<reference evidence="4" key="1">
    <citation type="journal article" date="2020" name="Stud. Mycol.">
        <title>101 Dothideomycetes genomes: a test case for predicting lifestyles and emergence of pathogens.</title>
        <authorList>
            <person name="Haridas S."/>
            <person name="Albert R."/>
            <person name="Binder M."/>
            <person name="Bloem J."/>
            <person name="Labutti K."/>
            <person name="Salamov A."/>
            <person name="Andreopoulos B."/>
            <person name="Baker S."/>
            <person name="Barry K."/>
            <person name="Bills G."/>
            <person name="Bluhm B."/>
            <person name="Cannon C."/>
            <person name="Castanera R."/>
            <person name="Culley D."/>
            <person name="Daum C."/>
            <person name="Ezra D."/>
            <person name="Gonzalez J."/>
            <person name="Henrissat B."/>
            <person name="Kuo A."/>
            <person name="Liang C."/>
            <person name="Lipzen A."/>
            <person name="Lutzoni F."/>
            <person name="Magnuson J."/>
            <person name="Mondo S."/>
            <person name="Nolan M."/>
            <person name="Ohm R."/>
            <person name="Pangilinan J."/>
            <person name="Park H.-J."/>
            <person name="Ramirez L."/>
            <person name="Alfaro M."/>
            <person name="Sun H."/>
            <person name="Tritt A."/>
            <person name="Yoshinaga Y."/>
            <person name="Zwiers L.-H."/>
            <person name="Turgeon B."/>
            <person name="Goodwin S."/>
            <person name="Spatafora J."/>
            <person name="Crous P."/>
            <person name="Grigoriev I."/>
        </authorList>
    </citation>
    <scope>NUCLEOTIDE SEQUENCE</scope>
    <source>
        <strain evidence="4">CBS 113818</strain>
    </source>
</reference>
<gene>
    <name evidence="4" type="ORF">CC86DRAFT_426394</name>
</gene>
<dbReference type="SUPFAM" id="SSF56601">
    <property type="entry name" value="beta-lactamase/transpeptidase-like"/>
    <property type="match status" value="1"/>
</dbReference>
<feature type="domain" description="Beta-lactamase-related" evidence="2">
    <location>
        <begin position="17"/>
        <end position="369"/>
    </location>
</feature>
<dbReference type="InterPro" id="IPR021860">
    <property type="entry name" value="Peptidase_S12_Pab87-rel_C"/>
</dbReference>
<dbReference type="Pfam" id="PF00144">
    <property type="entry name" value="Beta-lactamase"/>
    <property type="match status" value="1"/>
</dbReference>
<dbReference type="Gene3D" id="2.40.128.600">
    <property type="match status" value="1"/>
</dbReference>
<dbReference type="InterPro" id="IPR012338">
    <property type="entry name" value="Beta-lactam/transpept-like"/>
</dbReference>
<organism evidence="4 5">
    <name type="scientific">Ophiobolus disseminans</name>
    <dbReference type="NCBI Taxonomy" id="1469910"/>
    <lineage>
        <taxon>Eukaryota</taxon>
        <taxon>Fungi</taxon>
        <taxon>Dikarya</taxon>
        <taxon>Ascomycota</taxon>
        <taxon>Pezizomycotina</taxon>
        <taxon>Dothideomycetes</taxon>
        <taxon>Pleosporomycetidae</taxon>
        <taxon>Pleosporales</taxon>
        <taxon>Pleosporineae</taxon>
        <taxon>Phaeosphaeriaceae</taxon>
        <taxon>Ophiobolus</taxon>
    </lineage>
</organism>
<dbReference type="InterPro" id="IPR001466">
    <property type="entry name" value="Beta-lactam-related"/>
</dbReference>
<dbReference type="Proteomes" id="UP000799424">
    <property type="component" value="Unassembled WGS sequence"/>
</dbReference>
<sequence>MGSTVISKLTSQLPAIASILQSSGTPGLSVGVFDHGRTIFTRHFSKNASSDTPNDDTVYYMASLSKLLAICAVATLVTDGVLDWDVTIREYLPTFQQRKDDIGIKATLRDFASNRTGLANPTFFWGQQNGETVIDKRDFVKTATVIEAHKAFRSAFVYSNWNYILIHTIVEQVTGKSFDEVMQARILSPLGLSRTTFELPVSSNFAAPYAVQDDRNHFRIPTSTYISETGLSAVGGGKSTLSEMMLIYSALLSAYAYQRKNQVDVTPDSPFTHLRTIMKPHIAVDPSKPKTSQMYCLGIYRTELPGNLSIASLNAMLLRKETPLFGLDLSGTEVYHHTGNLPGYFHSMYLLPDTHSGVVCLSNATPLMDPTDFSAQLLLGALLGSRTIPDFASVALVARSNQLGWYARLIKYLQVNRTDKPPTLPLTSYSGAYANRANTLVLEVSAVEQGLHVFVRGRPSTTYQLLPWDGDTFYWEANRNKEVCEKAMWPIPSPQWHLITFCLGQREVETLKWQVDPMAGGPDAFQRQDEARCTKL</sequence>
<dbReference type="Pfam" id="PF11954">
    <property type="entry name" value="DUF3471"/>
    <property type="match status" value="1"/>
</dbReference>
<dbReference type="EMBL" id="MU006236">
    <property type="protein sequence ID" value="KAF2821844.1"/>
    <property type="molecule type" value="Genomic_DNA"/>
</dbReference>
<protein>
    <submittedName>
        <fullName evidence="4">Beta-lactamase/transpeptidase-like protein</fullName>
    </submittedName>
</protein>
<dbReference type="PANTHER" id="PTHR46825:SF14">
    <property type="entry name" value="BETA-LACTAMASE-RELATED DOMAIN-CONTAINING PROTEIN"/>
    <property type="match status" value="1"/>
</dbReference>
<evidence type="ECO:0000313" key="5">
    <source>
        <dbReference type="Proteomes" id="UP000799424"/>
    </source>
</evidence>
<name>A0A6A6ZN87_9PLEO</name>
<keyword evidence="5" id="KW-1185">Reference proteome</keyword>